<evidence type="ECO:0000256" key="8">
    <source>
        <dbReference type="ARBA" id="ARBA00023136"/>
    </source>
</evidence>
<dbReference type="Gene3D" id="2.60.120.260">
    <property type="entry name" value="Galactose-binding domain-like"/>
    <property type="match status" value="1"/>
</dbReference>
<keyword evidence="8 13" id="KW-0472">Membrane</keyword>
<dbReference type="InterPro" id="IPR000719">
    <property type="entry name" value="Prot_kinase_dom"/>
</dbReference>
<evidence type="ECO:0000259" key="16">
    <source>
        <dbReference type="PROSITE" id="PS50022"/>
    </source>
</evidence>
<dbReference type="GO" id="GO:0043235">
    <property type="term" value="C:receptor complex"/>
    <property type="evidence" value="ECO:0007669"/>
    <property type="project" value="TreeGrafter"/>
</dbReference>
<evidence type="ECO:0000256" key="9">
    <source>
        <dbReference type="ARBA" id="ARBA00023157"/>
    </source>
</evidence>
<evidence type="ECO:0000256" key="1">
    <source>
        <dbReference type="ARBA" id="ARBA00004251"/>
    </source>
</evidence>
<name>T1DFS5_CUPSA</name>
<protein>
    <submittedName>
        <fullName evidence="17">Putative discoidin domain-containing receptor protein</fullName>
    </submittedName>
</protein>
<dbReference type="PROSITE" id="PS00109">
    <property type="entry name" value="PROTEIN_KINASE_TYR"/>
    <property type="match status" value="1"/>
</dbReference>
<dbReference type="InterPro" id="IPR050122">
    <property type="entry name" value="RTK"/>
</dbReference>
<feature type="signal peptide" evidence="14">
    <location>
        <begin position="1"/>
        <end position="19"/>
    </location>
</feature>
<dbReference type="Pfam" id="PF21114">
    <property type="entry name" value="DDR1-2_DS-like"/>
    <property type="match status" value="1"/>
</dbReference>
<keyword evidence="10 17" id="KW-0675">Receptor</keyword>
<evidence type="ECO:0000256" key="13">
    <source>
        <dbReference type="SAM" id="Phobius"/>
    </source>
</evidence>
<dbReference type="InterPro" id="IPR008266">
    <property type="entry name" value="Tyr_kinase_AS"/>
</dbReference>
<evidence type="ECO:0000256" key="2">
    <source>
        <dbReference type="ARBA" id="ARBA00022475"/>
    </source>
</evidence>
<dbReference type="Pfam" id="PF07714">
    <property type="entry name" value="PK_Tyr_Ser-Thr"/>
    <property type="match status" value="1"/>
</dbReference>
<keyword evidence="5" id="KW-0547">Nucleotide-binding</keyword>
<dbReference type="EMBL" id="GAKT01000141">
    <property type="protein sequence ID" value="JAA92921.1"/>
    <property type="molecule type" value="mRNA"/>
</dbReference>
<dbReference type="InterPro" id="IPR001245">
    <property type="entry name" value="Ser-Thr/Tyr_kinase_cat_dom"/>
</dbReference>
<dbReference type="PROSITE" id="PS50022">
    <property type="entry name" value="FA58C_3"/>
    <property type="match status" value="1"/>
</dbReference>
<dbReference type="SUPFAM" id="SSF56112">
    <property type="entry name" value="Protein kinase-like (PK-like)"/>
    <property type="match status" value="1"/>
</dbReference>
<evidence type="ECO:0000256" key="14">
    <source>
        <dbReference type="SAM" id="SignalP"/>
    </source>
</evidence>
<keyword evidence="4 14" id="KW-0732">Signal</keyword>
<dbReference type="GO" id="GO:0005524">
    <property type="term" value="F:ATP binding"/>
    <property type="evidence" value="ECO:0007669"/>
    <property type="project" value="UniProtKB-KW"/>
</dbReference>
<evidence type="ECO:0000256" key="11">
    <source>
        <dbReference type="ARBA" id="ARBA00023180"/>
    </source>
</evidence>
<dbReference type="InterPro" id="IPR000421">
    <property type="entry name" value="FA58C"/>
</dbReference>
<dbReference type="InterPro" id="IPR048525">
    <property type="entry name" value="DDR1-2_DS-like"/>
</dbReference>
<keyword evidence="3 13" id="KW-0812">Transmembrane</keyword>
<dbReference type="InterPro" id="IPR011009">
    <property type="entry name" value="Kinase-like_dom_sf"/>
</dbReference>
<evidence type="ECO:0000256" key="7">
    <source>
        <dbReference type="ARBA" id="ARBA00022989"/>
    </source>
</evidence>
<proteinExistence type="evidence at transcript level"/>
<organism evidence="17">
    <name type="scientific">Cupiennius salei</name>
    <name type="common">American wandering spider</name>
    <dbReference type="NCBI Taxonomy" id="6928"/>
    <lineage>
        <taxon>Eukaryota</taxon>
        <taxon>Metazoa</taxon>
        <taxon>Ecdysozoa</taxon>
        <taxon>Arthropoda</taxon>
        <taxon>Chelicerata</taxon>
        <taxon>Arachnida</taxon>
        <taxon>Araneae</taxon>
        <taxon>Araneomorphae</taxon>
        <taxon>Entelegynae</taxon>
        <taxon>Lycosoidea</taxon>
        <taxon>Ctenidae</taxon>
        <taxon>Cupiennius</taxon>
    </lineage>
</organism>
<dbReference type="PRINTS" id="PR00109">
    <property type="entry name" value="TYRKINASE"/>
</dbReference>
<evidence type="ECO:0000256" key="12">
    <source>
        <dbReference type="ARBA" id="ARBA00061639"/>
    </source>
</evidence>
<keyword evidence="2" id="KW-1003">Cell membrane</keyword>
<feature type="domain" description="F5/8 type C" evidence="16">
    <location>
        <begin position="25"/>
        <end position="181"/>
    </location>
</feature>
<feature type="domain" description="Protein kinase" evidence="15">
    <location>
        <begin position="570"/>
        <end position="845"/>
    </location>
</feature>
<accession>T1DFS5</accession>
<dbReference type="Gene3D" id="2.60.120.1190">
    <property type="match status" value="1"/>
</dbReference>
<dbReference type="PROSITE" id="PS01286">
    <property type="entry name" value="FA58C_2"/>
    <property type="match status" value="1"/>
</dbReference>
<reference evidence="17" key="1">
    <citation type="submission" date="2013-06" db="EMBL/GenBank/DDBJ databases">
        <title>Upstream open reading frames and Kozak regions of a set of assembled transcriptome sequences from the spider Cupiennius salei.</title>
        <authorList>
            <person name="French A.S."/>
            <person name="Li A.W."/>
            <person name="Meisner S."/>
            <person name="Torkkeli P.H."/>
        </authorList>
    </citation>
    <scope>NUCLEOTIDE SEQUENCE</scope>
    <source>
        <tissue evidence="17">Leg hypodermis</tissue>
    </source>
</reference>
<dbReference type="CDD" id="cd00057">
    <property type="entry name" value="FA58C"/>
    <property type="match status" value="1"/>
</dbReference>
<evidence type="ECO:0000256" key="6">
    <source>
        <dbReference type="ARBA" id="ARBA00022840"/>
    </source>
</evidence>
<feature type="transmembrane region" description="Helical" evidence="13">
    <location>
        <begin position="408"/>
        <end position="431"/>
    </location>
</feature>
<dbReference type="GO" id="GO:0005886">
    <property type="term" value="C:plasma membrane"/>
    <property type="evidence" value="ECO:0007669"/>
    <property type="project" value="UniProtKB-SubCell"/>
</dbReference>
<evidence type="ECO:0000313" key="17">
    <source>
        <dbReference type="EMBL" id="JAA92921.1"/>
    </source>
</evidence>
<dbReference type="SMART" id="SM00231">
    <property type="entry name" value="FA58C"/>
    <property type="match status" value="1"/>
</dbReference>
<dbReference type="FunFam" id="2.60.120.260:FF:000007">
    <property type="entry name" value="Discoidin domain receptor tyrosine kinase 1"/>
    <property type="match status" value="1"/>
</dbReference>
<evidence type="ECO:0000256" key="5">
    <source>
        <dbReference type="ARBA" id="ARBA00022741"/>
    </source>
</evidence>
<keyword evidence="7 13" id="KW-1133">Transmembrane helix</keyword>
<dbReference type="Pfam" id="PF00754">
    <property type="entry name" value="F5_F8_type_C"/>
    <property type="match status" value="1"/>
</dbReference>
<dbReference type="GO" id="GO:0051897">
    <property type="term" value="P:positive regulation of phosphatidylinositol 3-kinase/protein kinase B signal transduction"/>
    <property type="evidence" value="ECO:0007669"/>
    <property type="project" value="TreeGrafter"/>
</dbReference>
<sequence length="856" mass="95219">MPLWFFSICLLLSWKCCYALDVTECIAALGMESGEIRDEAINASSSHNEASVGPQNARLNRELKSGAWCPERQIGKDVHEHLEVNLGTVHAVTSVATQGRFGNGQGREYTEEYLLEYWRPGLPAWKRFSDRRGIQVFEGNTNTYTVAKRLVDPPIIATKVRFVPYSLHLRTICMRVEVYGCAYSDGLLSYAMPQGDRRGSDLDLSDRTYDGVRDDSYLRAGLGQLVDGRRGEDNFRADPGGLGRGYDWVGWKNDSGGGLSTLLLGSGVGPLTPEGRPIEILFTFDVVRNFSAAYFHCNNMHTKDVQVFSSATVWFSVGGVFFHRHRAVRFSYMPDLYLERARNVTILLHHGIGRMLKVELHFAARWMLISEVSFDSVPASGNFTEEEPPAAPPIVSTALNEDALGHRYVGLVIGVLAAVILLLVLVILVIVARNRRRKNNNDSSHKHGPVTVNMKDLGLTFSSCPSNGSSLYGQVAGDDPDKLLYQEPQDIKANYAGAYCNGSSSMSREYAIPDLQKNVAHYASTSLPFDLPSVQGVCGTSVYSFVSPPGSVTDDEDDDPELKELPRNRLHHIEKLGEGQFGEVYLCRADGIPELVDVPCSSSSYVTVRSLRPGIGPGARSRFLEEARMLSRLRDPNVTCVVGVCCEGGPPCLVVEHTESGDLYQFLRQHVEGNATFRPNATLKTLSYGCLIYLATQVASGMKHLSSLGLVHGDLAARNCLVGRSYDVKISDLAACRQTAYAAHYHRRGGALLPVRWMAWESLVLGKFTMKSDVWSFAVTLWEILTFARHLPFFELSDEQVAERAGEQPLPPPQHCPREIYDLMRECWKRAEHDRPNFREIHLFLQRKNLGYAPQL</sequence>
<dbReference type="Gene3D" id="3.30.200.20">
    <property type="entry name" value="Phosphorylase Kinase, domain 1"/>
    <property type="match status" value="1"/>
</dbReference>
<dbReference type="Gene3D" id="1.10.510.10">
    <property type="entry name" value="Transferase(Phosphotransferase) domain 1"/>
    <property type="match status" value="1"/>
</dbReference>
<dbReference type="AlphaFoldDB" id="T1DFS5"/>
<evidence type="ECO:0000256" key="4">
    <source>
        <dbReference type="ARBA" id="ARBA00022729"/>
    </source>
</evidence>
<dbReference type="GO" id="GO:0038062">
    <property type="term" value="F:protein tyrosine kinase collagen receptor activity"/>
    <property type="evidence" value="ECO:0007669"/>
    <property type="project" value="TreeGrafter"/>
</dbReference>
<evidence type="ECO:0000256" key="10">
    <source>
        <dbReference type="ARBA" id="ARBA00023170"/>
    </source>
</evidence>
<evidence type="ECO:0000256" key="3">
    <source>
        <dbReference type="ARBA" id="ARBA00022692"/>
    </source>
</evidence>
<dbReference type="InterPro" id="IPR008979">
    <property type="entry name" value="Galactose-bd-like_sf"/>
</dbReference>
<dbReference type="GO" id="GO:0005518">
    <property type="term" value="F:collagen binding"/>
    <property type="evidence" value="ECO:0007669"/>
    <property type="project" value="TreeGrafter"/>
</dbReference>
<comment type="similarity">
    <text evidence="12">Belongs to the protein kinase superfamily. Tyr protein kinase family. Insulin receptor subfamily.</text>
</comment>
<keyword evidence="6" id="KW-0067">ATP-binding</keyword>
<dbReference type="GO" id="GO:0048680">
    <property type="term" value="P:positive regulation of axon regeneration"/>
    <property type="evidence" value="ECO:0007669"/>
    <property type="project" value="UniProtKB-ARBA"/>
</dbReference>
<keyword evidence="11" id="KW-0325">Glycoprotein</keyword>
<keyword evidence="9" id="KW-1015">Disulfide bond</keyword>
<feature type="chain" id="PRO_5004586807" evidence="14">
    <location>
        <begin position="20"/>
        <end position="856"/>
    </location>
</feature>
<dbReference type="PANTHER" id="PTHR24416">
    <property type="entry name" value="TYROSINE-PROTEIN KINASE RECEPTOR"/>
    <property type="match status" value="1"/>
</dbReference>
<dbReference type="PANTHER" id="PTHR24416:SF580">
    <property type="entry name" value="DISCOIDIN DOMAIN RECEPTOR, ISOFORM F"/>
    <property type="match status" value="1"/>
</dbReference>
<dbReference type="SUPFAM" id="SSF49785">
    <property type="entry name" value="Galactose-binding domain-like"/>
    <property type="match status" value="1"/>
</dbReference>
<dbReference type="PROSITE" id="PS50011">
    <property type="entry name" value="PROTEIN_KINASE_DOM"/>
    <property type="match status" value="1"/>
</dbReference>
<evidence type="ECO:0000259" key="15">
    <source>
        <dbReference type="PROSITE" id="PS50011"/>
    </source>
</evidence>
<comment type="subcellular location">
    <subcellularLocation>
        <location evidence="1">Cell membrane</location>
        <topology evidence="1">Single-pass type I membrane protein</topology>
    </subcellularLocation>
</comment>